<protein>
    <submittedName>
        <fullName evidence="1">Uncharacterized protein</fullName>
    </submittedName>
</protein>
<sequence length="684" mass="76261">MPAVGGIVTDNRKEYPGNLTPFVMVTCVIAAMGGLIFGYDIGISGGVTTMEPFLKKFFPSVWRKKTADSSKNQYCKFDSTTLTMFTSSLYLAALIASLVASTVTRKYGRKPSMFFGGVLFCVGAIINGFAQAVWMLIVGRLLLGFGIGFANQSVPLYLSEMAPYKRFLFLEGGIQMLICQAVVAACIGAKFGINGTPGELPKWYAIVVVLFICIYVSGFAWSWGPLGWLVPSEIFPLEIRSAAQSINVSVNMLFTFLIAQVFLMMLCHLKFGLFLFFAFFVLMMSIFIYYFLPETKGIPIEEMSQVWTRHWFWSRYVNEEDFPYAGVEMGKNNNGSTLKQIGLSLDIEINDSCDKKLLSELKRRANMPVIGGVAADNRKQYPGNLTPFVVVTCVVAATGGLIFGYDIGISGGVTTMEPFLKKFFPSVWRKKNEESTKNQYCQYDSTTLTMFTSSLYLAALLASLVASTVTRKFGRKPSMFFGGVLFCAGAVINGFAKAIWMLIVGRMLLGFGIGFANQVVVAACIGAKFGINGTPKDLPKWYAIVVVLFICIYVSGFAWSWGPLGWLVPSEIFPLEIRSAAQSINVSVNMLFTFLVAQVFLMMLCHLKFGLFLFFAFFVFVMSIFVYYFLPETKGIPIEEMSQVWTRHWFWSRYVTEEDFPYAVSGKTGKKNKDATTLKQVYIQ</sequence>
<comment type="caution">
    <text evidence="1">The sequence shown here is derived from an EMBL/GenBank/DDBJ whole genome shotgun (WGS) entry which is preliminary data.</text>
</comment>
<name>A0ACB9P314_9MYRT</name>
<organism evidence="1 2">
    <name type="scientific">Melastoma candidum</name>
    <dbReference type="NCBI Taxonomy" id="119954"/>
    <lineage>
        <taxon>Eukaryota</taxon>
        <taxon>Viridiplantae</taxon>
        <taxon>Streptophyta</taxon>
        <taxon>Embryophyta</taxon>
        <taxon>Tracheophyta</taxon>
        <taxon>Spermatophyta</taxon>
        <taxon>Magnoliopsida</taxon>
        <taxon>eudicotyledons</taxon>
        <taxon>Gunneridae</taxon>
        <taxon>Pentapetalae</taxon>
        <taxon>rosids</taxon>
        <taxon>malvids</taxon>
        <taxon>Myrtales</taxon>
        <taxon>Melastomataceae</taxon>
        <taxon>Melastomatoideae</taxon>
        <taxon>Melastomateae</taxon>
        <taxon>Melastoma</taxon>
    </lineage>
</organism>
<evidence type="ECO:0000313" key="2">
    <source>
        <dbReference type="Proteomes" id="UP001057402"/>
    </source>
</evidence>
<proteinExistence type="predicted"/>
<keyword evidence="2" id="KW-1185">Reference proteome</keyword>
<reference evidence="2" key="1">
    <citation type="journal article" date="2023" name="Front. Plant Sci.">
        <title>Chromosomal-level genome assembly of Melastoma candidum provides insights into trichome evolution.</title>
        <authorList>
            <person name="Zhong Y."/>
            <person name="Wu W."/>
            <person name="Sun C."/>
            <person name="Zou P."/>
            <person name="Liu Y."/>
            <person name="Dai S."/>
            <person name="Zhou R."/>
        </authorList>
    </citation>
    <scope>NUCLEOTIDE SEQUENCE [LARGE SCALE GENOMIC DNA]</scope>
</reference>
<evidence type="ECO:0000313" key="1">
    <source>
        <dbReference type="EMBL" id="KAI4342952.1"/>
    </source>
</evidence>
<dbReference type="Proteomes" id="UP001057402">
    <property type="component" value="Chromosome 7"/>
</dbReference>
<accession>A0ACB9P314</accession>
<dbReference type="EMBL" id="CM042886">
    <property type="protein sequence ID" value="KAI4342952.1"/>
    <property type="molecule type" value="Genomic_DNA"/>
</dbReference>
<gene>
    <name evidence="1" type="ORF">MLD38_027511</name>
</gene>